<reference evidence="1" key="1">
    <citation type="submission" date="2023-03" db="EMBL/GenBank/DDBJ databases">
        <title>Chromosome-level genomes of two armyworms, Mythimna separata and Mythimna loreyi, provide insights into the biosynthesis and reception of sex pheromones.</title>
        <authorList>
            <person name="Zhao H."/>
        </authorList>
    </citation>
    <scope>NUCLEOTIDE SEQUENCE</scope>
    <source>
        <strain evidence="1">BeijingLab</strain>
    </source>
</reference>
<dbReference type="EMBL" id="CM056778">
    <property type="protein sequence ID" value="KAJ8735974.1"/>
    <property type="molecule type" value="Genomic_DNA"/>
</dbReference>
<sequence length="658" mass="75829">MDWKILLSFFVILESVLSQEKPILYDAYFGEPITDKRNDYLAGTVNATSLCIIPVLPCSKEEGRRVDGTCTNPKYPSRGAGMSPLPRMLHPQFGAGNSLRPARDGSELPSTRLLRTSLMADGTFTNHHFSTLAAHFMVGSAADNVDLLYLIRYTRVSDCCLGNTPNRVNPTCIPIPVPEDDPYLRRSQVRCLNLTRVITYQEVGCLPNSLPAERYSVATPLLDLSTVYGNTELRNRQIRSYNGGELAFRMEGDREVPQGNSVFCLNNRPPEVSCYNFGDDYQGNLLSGIYLTTMWFFREHNRIARRLAKVNKCWTDEKLFQTARQINIAQYQYIFYYELHAEILGRKNALGEGIIYETNGYVNDFDYRYEPGVLREYMIGTRWFHTFQPGRTDLYRKGKYIGNRPTPDDALRSGILAINNTEADLTEGALIQPGDEFDYVMAPDLSQRYLGDLQLSNDLPATDMMRGRDAGLPPYNHYRKICGLKPAKYWEDFYDTIDKDKVEVLRRIYDDIEDVEVMVAIYIERLLPDAYVGPTLYCIMTHNFLLWRRSDKFFFEHGDFPAALTIPQLNEVRKTSIARVLCDSGDDVKEIQPAAFFRRSHWQVDYSLFTFSFTFQPRNISPMYNPHDRNYPVPCEKIPGIDYNMWKDEHWCPKDKEK</sequence>
<organism evidence="1 2">
    <name type="scientific">Mythimna loreyi</name>
    <dbReference type="NCBI Taxonomy" id="667449"/>
    <lineage>
        <taxon>Eukaryota</taxon>
        <taxon>Metazoa</taxon>
        <taxon>Ecdysozoa</taxon>
        <taxon>Arthropoda</taxon>
        <taxon>Hexapoda</taxon>
        <taxon>Insecta</taxon>
        <taxon>Pterygota</taxon>
        <taxon>Neoptera</taxon>
        <taxon>Endopterygota</taxon>
        <taxon>Lepidoptera</taxon>
        <taxon>Glossata</taxon>
        <taxon>Ditrysia</taxon>
        <taxon>Noctuoidea</taxon>
        <taxon>Noctuidae</taxon>
        <taxon>Noctuinae</taxon>
        <taxon>Hadenini</taxon>
        <taxon>Mythimna</taxon>
    </lineage>
</organism>
<name>A0ACC2R7E0_9NEOP</name>
<protein>
    <submittedName>
        <fullName evidence="1">Uncharacterized protein</fullName>
    </submittedName>
</protein>
<evidence type="ECO:0000313" key="2">
    <source>
        <dbReference type="Proteomes" id="UP001231649"/>
    </source>
</evidence>
<keyword evidence="2" id="KW-1185">Reference proteome</keyword>
<proteinExistence type="predicted"/>
<comment type="caution">
    <text evidence="1">The sequence shown here is derived from an EMBL/GenBank/DDBJ whole genome shotgun (WGS) entry which is preliminary data.</text>
</comment>
<gene>
    <name evidence="1" type="ORF">PYW08_006630</name>
</gene>
<accession>A0ACC2R7E0</accession>
<dbReference type="Proteomes" id="UP001231649">
    <property type="component" value="Chromosome 2"/>
</dbReference>
<evidence type="ECO:0000313" key="1">
    <source>
        <dbReference type="EMBL" id="KAJ8735974.1"/>
    </source>
</evidence>